<name>A0A3R9LAG1_STROR</name>
<keyword evidence="1" id="KW-1133">Transmembrane helix</keyword>
<dbReference type="Pfam" id="PF03009">
    <property type="entry name" value="GDPD"/>
    <property type="match status" value="1"/>
</dbReference>
<dbReference type="InterPro" id="IPR030395">
    <property type="entry name" value="GP_PDE_dom"/>
</dbReference>
<dbReference type="SUPFAM" id="SSF51695">
    <property type="entry name" value="PLC-like phosphodiesterases"/>
    <property type="match status" value="1"/>
</dbReference>
<dbReference type="GO" id="GO:0008081">
    <property type="term" value="F:phosphoric diester hydrolase activity"/>
    <property type="evidence" value="ECO:0007669"/>
    <property type="project" value="InterPro"/>
</dbReference>
<feature type="transmembrane region" description="Helical" evidence="1">
    <location>
        <begin position="306"/>
        <end position="328"/>
    </location>
</feature>
<dbReference type="PROSITE" id="PS51704">
    <property type="entry name" value="GP_PDE"/>
    <property type="match status" value="1"/>
</dbReference>
<dbReference type="InterPro" id="IPR018476">
    <property type="entry name" value="GlyceroP-diester-Pdiesterase_M"/>
</dbReference>
<evidence type="ECO:0000259" key="2">
    <source>
        <dbReference type="PROSITE" id="PS51704"/>
    </source>
</evidence>
<feature type="transmembrane region" description="Helical" evidence="1">
    <location>
        <begin position="68"/>
        <end position="101"/>
    </location>
</feature>
<reference evidence="3 4" key="1">
    <citation type="submission" date="2018-11" db="EMBL/GenBank/DDBJ databases">
        <title>Species Designations Belie Phenotypic and Genotypic Heterogeneity in Oral Streptococci.</title>
        <authorList>
            <person name="Velsko I."/>
        </authorList>
    </citation>
    <scope>NUCLEOTIDE SEQUENCE [LARGE SCALE GENOMIC DNA]</scope>
    <source>
        <strain evidence="3 4">BCC26</strain>
    </source>
</reference>
<keyword evidence="1" id="KW-0812">Transmembrane</keyword>
<evidence type="ECO:0000313" key="3">
    <source>
        <dbReference type="EMBL" id="RSJ64966.1"/>
    </source>
</evidence>
<feature type="transmembrane region" description="Helical" evidence="1">
    <location>
        <begin position="171"/>
        <end position="194"/>
    </location>
</feature>
<feature type="domain" description="GP-PDE" evidence="2">
    <location>
        <begin position="336"/>
        <end position="564"/>
    </location>
</feature>
<gene>
    <name evidence="3" type="ORF">D8803_05440</name>
</gene>
<proteinExistence type="predicted"/>
<evidence type="ECO:0000256" key="1">
    <source>
        <dbReference type="SAM" id="Phobius"/>
    </source>
</evidence>
<feature type="transmembrane region" description="Helical" evidence="1">
    <location>
        <begin position="221"/>
        <end position="242"/>
    </location>
</feature>
<dbReference type="PANTHER" id="PTHR46211">
    <property type="entry name" value="GLYCEROPHOSPHORYL DIESTER PHOSPHODIESTERASE"/>
    <property type="match status" value="1"/>
</dbReference>
<dbReference type="AlphaFoldDB" id="A0A3R9LAG1"/>
<feature type="transmembrane region" description="Helical" evidence="1">
    <location>
        <begin position="122"/>
        <end position="145"/>
    </location>
</feature>
<dbReference type="Proteomes" id="UP000280648">
    <property type="component" value="Unassembled WGS sequence"/>
</dbReference>
<feature type="transmembrane region" description="Helical" evidence="1">
    <location>
        <begin position="262"/>
        <end position="285"/>
    </location>
</feature>
<dbReference type="EMBL" id="RJPI01000006">
    <property type="protein sequence ID" value="RSJ64966.1"/>
    <property type="molecule type" value="Genomic_DNA"/>
</dbReference>
<dbReference type="InterPro" id="IPR017946">
    <property type="entry name" value="PLC-like_Pdiesterase_TIM-brl"/>
</dbReference>
<evidence type="ECO:0000313" key="4">
    <source>
        <dbReference type="Proteomes" id="UP000280648"/>
    </source>
</evidence>
<feature type="transmembrane region" description="Helical" evidence="1">
    <location>
        <begin position="21"/>
        <end position="48"/>
    </location>
</feature>
<dbReference type="GO" id="GO:0006629">
    <property type="term" value="P:lipid metabolic process"/>
    <property type="evidence" value="ECO:0007669"/>
    <property type="project" value="InterPro"/>
</dbReference>
<keyword evidence="1" id="KW-0472">Membrane</keyword>
<accession>A0A3R9LAG1</accession>
<sequence length="587" mass="68754">MKPEKPKKLGFRKIYLNLDKVLFLFFLIFMMVEYLWLPLNSFLAGLLLSQTGYLFISYNNIFAIITSSPLISLAFLVLIVINLLVAYFQICLLFIGARHLLYHEKRTLIEYSRKVFQQSFLFMKRLSFCKMAFVFFYVAMLFPFIRKILKIYYLNKIVIPDFIVTYLEDKYWLVGLMIFASAWILLYVSVRLMFALPKILFEKRTVREGVKYSLQKTKKQVLFYAWNLLLIIIKTYLFFFLLLTPLLIGQIVIDNLTQKESLILGVINFVLIKNIHYMALTYFLVKFVSFLTGEELEIMPRRKKDHLMRWGVMGCASIFFALEGYIYLEAPVTNTPLVISHRGVSNKNGVQNTVQSLEKTTQLKPDLIEMDVQETKDGQFVMMHDANLKNLAGINASPQDLTLEELTGLDISENGYRTKISSFDDYLNRANELHQRLLIEIKTSKKDSPRMMERFLEKYGTIIKQYGHQMQSLDYHVIDQVLKYDSTIPAYFILPYNSIFPKTKATGYTMEYSTLDEYFVTKLWYTEQKLYVWTINSSDAFDKSLQLSVDGMITDDMEMLQETLAAAQEDPEYTDLLLKKATEFFNF</sequence>
<protein>
    <submittedName>
        <fullName evidence="3">Cytoplasmic glycerophosphodiester phosphodiesterase</fullName>
    </submittedName>
</protein>
<dbReference type="CDD" id="cd08579">
    <property type="entry name" value="GDPD_memb_like"/>
    <property type="match status" value="1"/>
</dbReference>
<dbReference type="Gene3D" id="3.20.20.190">
    <property type="entry name" value="Phosphatidylinositol (PI) phosphodiesterase"/>
    <property type="match status" value="1"/>
</dbReference>
<comment type="caution">
    <text evidence="3">The sequence shown here is derived from an EMBL/GenBank/DDBJ whole genome shotgun (WGS) entry which is preliminary data.</text>
</comment>
<dbReference type="PANTHER" id="PTHR46211:SF8">
    <property type="entry name" value="PHOSPHODIESTERASE"/>
    <property type="match status" value="1"/>
</dbReference>
<organism evidence="3 4">
    <name type="scientific">Streptococcus oralis</name>
    <dbReference type="NCBI Taxonomy" id="1303"/>
    <lineage>
        <taxon>Bacteria</taxon>
        <taxon>Bacillati</taxon>
        <taxon>Bacillota</taxon>
        <taxon>Bacilli</taxon>
        <taxon>Lactobacillales</taxon>
        <taxon>Streptococcaceae</taxon>
        <taxon>Streptococcus</taxon>
    </lineage>
</organism>
<dbReference type="Pfam" id="PF10110">
    <property type="entry name" value="GPDPase_memb"/>
    <property type="match status" value="1"/>
</dbReference>
<dbReference type="RefSeq" id="WP_131200505.1">
    <property type="nucleotide sequence ID" value="NZ_RJPI01000006.1"/>
</dbReference>